<dbReference type="RefSeq" id="WP_354615315.1">
    <property type="nucleotide sequence ID" value="NZ_JBEXAE010000004.1"/>
</dbReference>
<accession>A0ABV2SWN4</accession>
<proteinExistence type="predicted"/>
<sequence length="40" mass="4739">MIENKTKPTKASVIRFLNSIENETRRNDSFVLIEKMESLR</sequence>
<evidence type="ECO:0000313" key="1">
    <source>
        <dbReference type="EMBL" id="MET6990915.1"/>
    </source>
</evidence>
<keyword evidence="2" id="KW-1185">Reference proteome</keyword>
<protein>
    <submittedName>
        <fullName evidence="1">Uncharacterized protein</fullName>
    </submittedName>
</protein>
<evidence type="ECO:0000313" key="2">
    <source>
        <dbReference type="Proteomes" id="UP001549799"/>
    </source>
</evidence>
<organism evidence="1 2">
    <name type="scientific">Sediminicola arcticus</name>
    <dbReference type="NCBI Taxonomy" id="1574308"/>
    <lineage>
        <taxon>Bacteria</taxon>
        <taxon>Pseudomonadati</taxon>
        <taxon>Bacteroidota</taxon>
        <taxon>Flavobacteriia</taxon>
        <taxon>Flavobacteriales</taxon>
        <taxon>Flavobacteriaceae</taxon>
        <taxon>Sediminicola</taxon>
    </lineage>
</organism>
<name>A0ABV2SWN4_9FLAO</name>
<reference evidence="1 2" key="1">
    <citation type="submission" date="2024-07" db="EMBL/GenBank/DDBJ databases">
        <title>The genome sequence of type strain Sediminicola arcticus GDMCC 1.2805.</title>
        <authorList>
            <person name="Liu Y."/>
        </authorList>
    </citation>
    <scope>NUCLEOTIDE SEQUENCE [LARGE SCALE GENOMIC DNA]</scope>
    <source>
        <strain evidence="1 2">GDMCC 1.2805</strain>
    </source>
</reference>
<dbReference type="EMBL" id="JBEXAE010000004">
    <property type="protein sequence ID" value="MET6990915.1"/>
    <property type="molecule type" value="Genomic_DNA"/>
</dbReference>
<comment type="caution">
    <text evidence="1">The sequence shown here is derived from an EMBL/GenBank/DDBJ whole genome shotgun (WGS) entry which is preliminary data.</text>
</comment>
<gene>
    <name evidence="1" type="ORF">ABXZ36_09680</name>
</gene>
<dbReference type="Proteomes" id="UP001549799">
    <property type="component" value="Unassembled WGS sequence"/>
</dbReference>